<keyword evidence="1" id="KW-0812">Transmembrane</keyword>
<protein>
    <submittedName>
        <fullName evidence="2">Uncharacterized protein</fullName>
    </submittedName>
</protein>
<reference evidence="3" key="1">
    <citation type="submission" date="2011-05" db="EMBL/GenBank/DDBJ databases">
        <authorList>
            <person name="Richards S.R."/>
            <person name="Qu J."/>
            <person name="Jiang H."/>
            <person name="Jhangiani S.N."/>
            <person name="Agravi P."/>
            <person name="Goodspeed R."/>
            <person name="Gross S."/>
            <person name="Mandapat C."/>
            <person name="Jackson L."/>
            <person name="Mathew T."/>
            <person name="Pu L."/>
            <person name="Thornton R."/>
            <person name="Saada N."/>
            <person name="Wilczek-Boney K.B."/>
            <person name="Lee S."/>
            <person name="Kovar C."/>
            <person name="Wu Y."/>
            <person name="Scherer S.E."/>
            <person name="Worley K.C."/>
            <person name="Muzny D.M."/>
            <person name="Gibbs R."/>
        </authorList>
    </citation>
    <scope>NUCLEOTIDE SEQUENCE</scope>
    <source>
        <strain evidence="3">Brora</strain>
    </source>
</reference>
<feature type="transmembrane region" description="Helical" evidence="1">
    <location>
        <begin position="175"/>
        <end position="195"/>
    </location>
</feature>
<dbReference type="AlphaFoldDB" id="T1J8N6"/>
<organism evidence="2 3">
    <name type="scientific">Strigamia maritima</name>
    <name type="common">European centipede</name>
    <name type="synonym">Geophilus maritimus</name>
    <dbReference type="NCBI Taxonomy" id="126957"/>
    <lineage>
        <taxon>Eukaryota</taxon>
        <taxon>Metazoa</taxon>
        <taxon>Ecdysozoa</taxon>
        <taxon>Arthropoda</taxon>
        <taxon>Myriapoda</taxon>
        <taxon>Chilopoda</taxon>
        <taxon>Pleurostigmophora</taxon>
        <taxon>Geophilomorpha</taxon>
        <taxon>Linotaeniidae</taxon>
        <taxon>Strigamia</taxon>
    </lineage>
</organism>
<keyword evidence="1" id="KW-1133">Transmembrane helix</keyword>
<dbReference type="HOGENOM" id="CLU_110096_0_0_1"/>
<evidence type="ECO:0000313" key="2">
    <source>
        <dbReference type="EnsemblMetazoa" id="SMAR010072-PA"/>
    </source>
</evidence>
<dbReference type="GO" id="GO:0016020">
    <property type="term" value="C:membrane"/>
    <property type="evidence" value="ECO:0007669"/>
    <property type="project" value="UniProtKB-SubCell"/>
</dbReference>
<sequence>MEFANLSTLPTVFGLCTMFKKVNRPYHPKKNYIHFKNRDYTRNYKCNINQPFVRINTPKTPCRASDLVSECEQKCYEKKLNQQSFKCKSPFMENSELPLCKTQETAKETYKTYLKAQFKTDPHKECSCVASCEETIFLPSIIQQFNGDQSEIKYTIDNNIREVITDKEMISIAKLLCQIGSVIGILTGFSIFALVEYLV</sequence>
<dbReference type="EMBL" id="JH431958">
    <property type="status" value="NOT_ANNOTATED_CDS"/>
    <property type="molecule type" value="Genomic_DNA"/>
</dbReference>
<dbReference type="Proteomes" id="UP000014500">
    <property type="component" value="Unassembled WGS sequence"/>
</dbReference>
<name>T1J8N6_STRMM</name>
<dbReference type="Gene3D" id="1.10.287.770">
    <property type="entry name" value="YojJ-like"/>
    <property type="match status" value="1"/>
</dbReference>
<evidence type="ECO:0000313" key="3">
    <source>
        <dbReference type="Proteomes" id="UP000014500"/>
    </source>
</evidence>
<accession>T1J8N6</accession>
<dbReference type="PhylomeDB" id="T1J8N6"/>
<dbReference type="EnsemblMetazoa" id="SMAR010072-RA">
    <property type="protein sequence ID" value="SMAR010072-PA"/>
    <property type="gene ID" value="SMAR010072"/>
</dbReference>
<proteinExistence type="predicted"/>
<dbReference type="GO" id="GO:0005272">
    <property type="term" value="F:sodium channel activity"/>
    <property type="evidence" value="ECO:0007669"/>
    <property type="project" value="UniProtKB-KW"/>
</dbReference>
<keyword evidence="3" id="KW-1185">Reference proteome</keyword>
<keyword evidence="1" id="KW-0472">Membrane</keyword>
<reference evidence="2" key="2">
    <citation type="submission" date="2015-02" db="UniProtKB">
        <authorList>
            <consortium name="EnsemblMetazoa"/>
        </authorList>
    </citation>
    <scope>IDENTIFICATION</scope>
</reference>
<evidence type="ECO:0000256" key="1">
    <source>
        <dbReference type="SAM" id="Phobius"/>
    </source>
</evidence>